<dbReference type="EMBL" id="VHSG01000013">
    <property type="protein sequence ID" value="TQV78215.1"/>
    <property type="molecule type" value="Genomic_DNA"/>
</dbReference>
<comment type="caution">
    <text evidence="2">The sequence shown here is derived from an EMBL/GenBank/DDBJ whole genome shotgun (WGS) entry which is preliminary data.</text>
</comment>
<protein>
    <submittedName>
        <fullName evidence="2">Uncharacterized protein</fullName>
    </submittedName>
</protein>
<proteinExistence type="predicted"/>
<sequence>MTKIAATPLLIVVLSAPLFAFAEAITREQALHLMDNCQAIRPEKIARLKEQEIQRCIENGRAADYCERYYATLGQARNTNGDYSPGLLWDEPVCKKALAAEKYFKANPRKSLYQR</sequence>
<keyword evidence="1" id="KW-0732">Signal</keyword>
<evidence type="ECO:0000256" key="1">
    <source>
        <dbReference type="SAM" id="SignalP"/>
    </source>
</evidence>
<evidence type="ECO:0000313" key="3">
    <source>
        <dbReference type="Proteomes" id="UP000319732"/>
    </source>
</evidence>
<reference evidence="2 3" key="1">
    <citation type="submission" date="2019-06" db="EMBL/GenBank/DDBJ databases">
        <title>Whole genome sequence for Cellvibrionaceae sp. R142.</title>
        <authorList>
            <person name="Wang G."/>
        </authorList>
    </citation>
    <scope>NUCLEOTIDE SEQUENCE [LARGE SCALE GENOMIC DNA]</scope>
    <source>
        <strain evidence="2 3">R142</strain>
    </source>
</reference>
<dbReference type="AlphaFoldDB" id="A0A545TLU2"/>
<dbReference type="OrthoDB" id="6215472at2"/>
<feature type="signal peptide" evidence="1">
    <location>
        <begin position="1"/>
        <end position="22"/>
    </location>
</feature>
<gene>
    <name evidence="2" type="ORF">FKG94_14185</name>
</gene>
<organism evidence="2 3">
    <name type="scientific">Exilibacterium tricleocarpae</name>
    <dbReference type="NCBI Taxonomy" id="2591008"/>
    <lineage>
        <taxon>Bacteria</taxon>
        <taxon>Pseudomonadati</taxon>
        <taxon>Pseudomonadota</taxon>
        <taxon>Gammaproteobacteria</taxon>
        <taxon>Cellvibrionales</taxon>
        <taxon>Cellvibrionaceae</taxon>
        <taxon>Exilibacterium</taxon>
    </lineage>
</organism>
<evidence type="ECO:0000313" key="2">
    <source>
        <dbReference type="EMBL" id="TQV78215.1"/>
    </source>
</evidence>
<keyword evidence="3" id="KW-1185">Reference proteome</keyword>
<dbReference type="Proteomes" id="UP000319732">
    <property type="component" value="Unassembled WGS sequence"/>
</dbReference>
<feature type="chain" id="PRO_5022094759" evidence="1">
    <location>
        <begin position="23"/>
        <end position="115"/>
    </location>
</feature>
<name>A0A545TLU2_9GAMM</name>
<dbReference type="RefSeq" id="WP_142904995.1">
    <property type="nucleotide sequence ID" value="NZ_ML660094.1"/>
</dbReference>
<accession>A0A545TLU2</accession>